<dbReference type="Proteomes" id="UP000033047">
    <property type="component" value="Unassembled WGS sequence"/>
</dbReference>
<comment type="caution">
    <text evidence="1">The sequence shown here is derived from an EMBL/GenBank/DDBJ whole genome shotgun (WGS) entry which is preliminary data.</text>
</comment>
<accession>A0A0F5JJA9</accession>
<name>A0A0F5JJA9_9BACT</name>
<dbReference type="EMBL" id="AQHV01000008">
    <property type="protein sequence ID" value="KKB57660.1"/>
    <property type="molecule type" value="Genomic_DNA"/>
</dbReference>
<reference evidence="1 2" key="1">
    <citation type="submission" date="2013-04" db="EMBL/GenBank/DDBJ databases">
        <title>The Genome Sequence of Parabacteroides goldsteinii DSM 19448.</title>
        <authorList>
            <consortium name="The Broad Institute Genomics Platform"/>
            <person name="Earl A."/>
            <person name="Ward D."/>
            <person name="Feldgarden M."/>
            <person name="Gevers D."/>
            <person name="Martens E."/>
            <person name="Sakamoto M."/>
            <person name="Benno Y."/>
            <person name="Song Y."/>
            <person name="Liu C."/>
            <person name="Lee J."/>
            <person name="Bolanos M."/>
            <person name="Vaisanen M.L."/>
            <person name="Finegold S.M."/>
            <person name="Walker B."/>
            <person name="Young S."/>
            <person name="Zeng Q."/>
            <person name="Gargeya S."/>
            <person name="Fitzgerald M."/>
            <person name="Haas B."/>
            <person name="Abouelleil A."/>
            <person name="Allen A.W."/>
            <person name="Alvarado L."/>
            <person name="Arachchi H.M."/>
            <person name="Berlin A.M."/>
            <person name="Chapman S.B."/>
            <person name="Gainer-Dewar J."/>
            <person name="Goldberg J."/>
            <person name="Griggs A."/>
            <person name="Gujja S."/>
            <person name="Hansen M."/>
            <person name="Howarth C."/>
            <person name="Imamovic A."/>
            <person name="Ireland A."/>
            <person name="Larimer J."/>
            <person name="McCowan C."/>
            <person name="Murphy C."/>
            <person name="Pearson M."/>
            <person name="Poon T.W."/>
            <person name="Priest M."/>
            <person name="Roberts A."/>
            <person name="Saif S."/>
            <person name="Shea T."/>
            <person name="Sisk P."/>
            <person name="Sykes S."/>
            <person name="Wortman J."/>
            <person name="Nusbaum C."/>
            <person name="Birren B."/>
        </authorList>
    </citation>
    <scope>NUCLEOTIDE SEQUENCE [LARGE SCALE GENOMIC DNA]</scope>
    <source>
        <strain evidence="1 2">DSM 19448</strain>
    </source>
</reference>
<organism evidence="1 2">
    <name type="scientific">Parabacteroides goldsteinii DSM 19448 = WAL 12034</name>
    <dbReference type="NCBI Taxonomy" id="927665"/>
    <lineage>
        <taxon>Bacteria</taxon>
        <taxon>Pseudomonadati</taxon>
        <taxon>Bacteroidota</taxon>
        <taxon>Bacteroidia</taxon>
        <taxon>Bacteroidales</taxon>
        <taxon>Tannerellaceae</taxon>
        <taxon>Parabacteroides</taxon>
    </lineage>
</organism>
<dbReference type="HOGENOM" id="CLU_3255179_0_0_10"/>
<gene>
    <name evidence="1" type="ORF">HMPREF1535_01107</name>
</gene>
<proteinExistence type="predicted"/>
<protein>
    <submittedName>
        <fullName evidence="1">Uncharacterized protein</fullName>
    </submittedName>
</protein>
<sequence length="42" mass="4809">MCQTGNFLVTMLLSDVGRWGLCVYPHELRSFAHGVVRMVRNN</sequence>
<dbReference type="AlphaFoldDB" id="A0A0F5JJA9"/>
<dbReference type="PATRIC" id="fig|927665.4.peg.1131"/>
<evidence type="ECO:0000313" key="1">
    <source>
        <dbReference type="EMBL" id="KKB57660.1"/>
    </source>
</evidence>
<dbReference type="STRING" id="927665.HMPREF1535_01107"/>
<evidence type="ECO:0000313" key="2">
    <source>
        <dbReference type="Proteomes" id="UP000033047"/>
    </source>
</evidence>